<sequence length="493" mass="55857">MSYNNPNRQRKPVLSSLETELNHSSISQKMPTKTITLSRIKNVLLILSLLLILYLAFYRPSIDDPPIPDSHAAPTVSSSSTTRRRHLLFAVASSSGSWPRRHSYIRLWYSPDNSTRAIAFLDRAAPADPTLPPIAISADTSRFRYTFPKGLRSAIRVARVVKEVVERVGEKSGVRWFVFGDDDTVFFVDNLVKTLSKFDHDRWYYVGSNSESYEQNVKHSFDMAFGGGGFAISHSLARVLARVLDSCLVRYAHLYGSDSRIFSCLVELGVGLTHEPGFHQLDMRGDMFGMLTAHPLSPLVSLHHVDAVDPIFPNMNRTQALEHLFKAVNVDPARILQQTVCYDHSNQLTVSVAWGYAIQVYEGNQLLPDLLSLQRTFTPWRRGSNVDAHFMFNMREYPRDSCKRPAVFFLESVVTDKSGIQSNYVKHAVGNCNRANAVKMLEKISVFSQKLELDVEEMKSPRRQCCEISPFFNESMVIKIRRCAVGELISMHF</sequence>
<organism evidence="2 3">
    <name type="scientific">Acer saccharum</name>
    <name type="common">Sugar maple</name>
    <dbReference type="NCBI Taxonomy" id="4024"/>
    <lineage>
        <taxon>Eukaryota</taxon>
        <taxon>Viridiplantae</taxon>
        <taxon>Streptophyta</taxon>
        <taxon>Embryophyta</taxon>
        <taxon>Tracheophyta</taxon>
        <taxon>Spermatophyta</taxon>
        <taxon>Magnoliopsida</taxon>
        <taxon>eudicotyledons</taxon>
        <taxon>Gunneridae</taxon>
        <taxon>Pentapetalae</taxon>
        <taxon>rosids</taxon>
        <taxon>malvids</taxon>
        <taxon>Sapindales</taxon>
        <taxon>Sapindaceae</taxon>
        <taxon>Hippocastanoideae</taxon>
        <taxon>Acereae</taxon>
        <taxon>Acer</taxon>
    </lineage>
</organism>
<feature type="transmembrane region" description="Helical" evidence="1">
    <location>
        <begin position="40"/>
        <end position="58"/>
    </location>
</feature>
<accession>A0AA39SJ95</accession>
<comment type="caution">
    <text evidence="2">The sequence shown here is derived from an EMBL/GenBank/DDBJ whole genome shotgun (WGS) entry which is preliminary data.</text>
</comment>
<keyword evidence="1" id="KW-0472">Membrane</keyword>
<evidence type="ECO:0000313" key="3">
    <source>
        <dbReference type="Proteomes" id="UP001168877"/>
    </source>
</evidence>
<dbReference type="PANTHER" id="PTHR10811">
    <property type="entry name" value="FRINGE-RELATED"/>
    <property type="match status" value="1"/>
</dbReference>
<keyword evidence="1" id="KW-1133">Transmembrane helix</keyword>
<keyword evidence="3" id="KW-1185">Reference proteome</keyword>
<evidence type="ECO:0000313" key="2">
    <source>
        <dbReference type="EMBL" id="KAK0591215.1"/>
    </source>
</evidence>
<reference evidence="2" key="1">
    <citation type="journal article" date="2022" name="Plant J.">
        <title>Strategies of tolerance reflected in two North American maple genomes.</title>
        <authorList>
            <person name="McEvoy S.L."/>
            <person name="Sezen U.U."/>
            <person name="Trouern-Trend A."/>
            <person name="McMahon S.M."/>
            <person name="Schaberg P.G."/>
            <person name="Yang J."/>
            <person name="Wegrzyn J.L."/>
            <person name="Swenson N.G."/>
        </authorList>
    </citation>
    <scope>NUCLEOTIDE SEQUENCE</scope>
    <source>
        <strain evidence="2">NS2018</strain>
    </source>
</reference>
<keyword evidence="1" id="KW-0812">Transmembrane</keyword>
<dbReference type="EMBL" id="JAUESC010000381">
    <property type="protein sequence ID" value="KAK0591215.1"/>
    <property type="molecule type" value="Genomic_DNA"/>
</dbReference>
<gene>
    <name evidence="2" type="ORF">LWI29_037173</name>
</gene>
<reference evidence="2" key="2">
    <citation type="submission" date="2023-06" db="EMBL/GenBank/DDBJ databases">
        <authorList>
            <person name="Swenson N.G."/>
            <person name="Wegrzyn J.L."/>
            <person name="Mcevoy S.L."/>
        </authorList>
    </citation>
    <scope>NUCLEOTIDE SEQUENCE</scope>
    <source>
        <strain evidence="2">NS2018</strain>
        <tissue evidence="2">Leaf</tissue>
    </source>
</reference>
<dbReference type="AlphaFoldDB" id="A0AA39SJ95"/>
<dbReference type="Gene3D" id="3.90.550.50">
    <property type="match status" value="1"/>
</dbReference>
<dbReference type="Proteomes" id="UP001168877">
    <property type="component" value="Unassembled WGS sequence"/>
</dbReference>
<evidence type="ECO:0000256" key="1">
    <source>
        <dbReference type="SAM" id="Phobius"/>
    </source>
</evidence>
<dbReference type="InterPro" id="IPR006740">
    <property type="entry name" value="DUF604"/>
</dbReference>
<dbReference type="FunFam" id="3.90.550.50:FF:000006">
    <property type="entry name" value="Fringe-related protein-like"/>
    <property type="match status" value="1"/>
</dbReference>
<proteinExistence type="predicted"/>
<name>A0AA39SJ95_ACESA</name>
<dbReference type="Pfam" id="PF04646">
    <property type="entry name" value="DUF604"/>
    <property type="match status" value="1"/>
</dbReference>
<protein>
    <submittedName>
        <fullName evidence="2">Uncharacterized protein</fullName>
    </submittedName>
</protein>